<feature type="transmembrane region" description="Helical" evidence="1">
    <location>
        <begin position="22"/>
        <end position="41"/>
    </location>
</feature>
<evidence type="ECO:0000256" key="1">
    <source>
        <dbReference type="SAM" id="Phobius"/>
    </source>
</evidence>
<accession>A0A1H3J927</accession>
<reference evidence="3" key="1">
    <citation type="submission" date="2016-10" db="EMBL/GenBank/DDBJ databases">
        <authorList>
            <person name="Varghese N."/>
            <person name="Submissions S."/>
        </authorList>
    </citation>
    <scope>NUCLEOTIDE SEQUENCE [LARGE SCALE GENOMIC DNA]</scope>
    <source>
        <strain evidence="3">DSM 45245</strain>
    </source>
</reference>
<proteinExistence type="predicted"/>
<protein>
    <submittedName>
        <fullName evidence="2">Uncharacterized protein</fullName>
    </submittedName>
</protein>
<keyword evidence="1" id="KW-1133">Transmembrane helix</keyword>
<keyword evidence="3" id="KW-1185">Reference proteome</keyword>
<name>A0A1H3J927_9ACTN</name>
<sequence>MTATTPDRQQSYGAQPVESEQGLLLTVLMMVLLGVVGVFLVS</sequence>
<dbReference type="EMBL" id="FNPH01000002">
    <property type="protein sequence ID" value="SDY36416.1"/>
    <property type="molecule type" value="Genomic_DNA"/>
</dbReference>
<dbReference type="AlphaFoldDB" id="A0A1H3J927"/>
<gene>
    <name evidence="2" type="ORF">SAMN05444365_1025</name>
</gene>
<dbReference type="RefSeq" id="WP_281247240.1">
    <property type="nucleotide sequence ID" value="NZ_FNPH01000002.1"/>
</dbReference>
<keyword evidence="1" id="KW-0812">Transmembrane</keyword>
<evidence type="ECO:0000313" key="2">
    <source>
        <dbReference type="EMBL" id="SDY36416.1"/>
    </source>
</evidence>
<dbReference type="Proteomes" id="UP000242415">
    <property type="component" value="Unassembled WGS sequence"/>
</dbReference>
<keyword evidence="1" id="KW-0472">Membrane</keyword>
<evidence type="ECO:0000313" key="3">
    <source>
        <dbReference type="Proteomes" id="UP000242415"/>
    </source>
</evidence>
<organism evidence="2 3">
    <name type="scientific">Micromonospora pattaloongensis</name>
    <dbReference type="NCBI Taxonomy" id="405436"/>
    <lineage>
        <taxon>Bacteria</taxon>
        <taxon>Bacillati</taxon>
        <taxon>Actinomycetota</taxon>
        <taxon>Actinomycetes</taxon>
        <taxon>Micromonosporales</taxon>
        <taxon>Micromonosporaceae</taxon>
        <taxon>Micromonospora</taxon>
    </lineage>
</organism>